<feature type="non-terminal residue" evidence="2">
    <location>
        <position position="1"/>
    </location>
</feature>
<reference evidence="2" key="1">
    <citation type="submission" date="2023-07" db="EMBL/GenBank/DDBJ databases">
        <title>Chromosome-level genome assembly of Artemia franciscana.</title>
        <authorList>
            <person name="Jo E."/>
        </authorList>
    </citation>
    <scope>NUCLEOTIDE SEQUENCE</scope>
    <source>
        <tissue evidence="2">Whole body</tissue>
    </source>
</reference>
<accession>A0AA88HDT3</accession>
<dbReference type="SUPFAM" id="SSF48371">
    <property type="entry name" value="ARM repeat"/>
    <property type="match status" value="1"/>
</dbReference>
<dbReference type="EMBL" id="JAVRJZ010000017">
    <property type="protein sequence ID" value="KAK2709523.1"/>
    <property type="molecule type" value="Genomic_DNA"/>
</dbReference>
<keyword evidence="3" id="KW-1185">Reference proteome</keyword>
<gene>
    <name evidence="2" type="ORF">QYM36_013253</name>
</gene>
<dbReference type="InterPro" id="IPR004083">
    <property type="entry name" value="Raptor"/>
</dbReference>
<dbReference type="Pfam" id="PF02985">
    <property type="entry name" value="HEAT"/>
    <property type="match status" value="1"/>
</dbReference>
<dbReference type="InterPro" id="IPR036397">
    <property type="entry name" value="RNaseH_sf"/>
</dbReference>
<dbReference type="Gene3D" id="3.30.420.10">
    <property type="entry name" value="Ribonuclease H-like superfamily/Ribonuclease H"/>
    <property type="match status" value="1"/>
</dbReference>
<proteinExistence type="predicted"/>
<evidence type="ECO:0000313" key="2">
    <source>
        <dbReference type="EMBL" id="KAK2709523.1"/>
    </source>
</evidence>
<evidence type="ECO:0008006" key="4">
    <source>
        <dbReference type="Google" id="ProtNLM"/>
    </source>
</evidence>
<dbReference type="GO" id="GO:0038202">
    <property type="term" value="P:TORC1 signaling"/>
    <property type="evidence" value="ECO:0007669"/>
    <property type="project" value="TreeGrafter"/>
</dbReference>
<dbReference type="InterPro" id="IPR000357">
    <property type="entry name" value="HEAT"/>
</dbReference>
<dbReference type="InterPro" id="IPR011989">
    <property type="entry name" value="ARM-like"/>
</dbReference>
<dbReference type="GO" id="GO:0005737">
    <property type="term" value="C:cytoplasm"/>
    <property type="evidence" value="ECO:0007669"/>
    <property type="project" value="TreeGrafter"/>
</dbReference>
<keyword evidence="1" id="KW-0677">Repeat</keyword>
<dbReference type="InterPro" id="IPR016024">
    <property type="entry name" value="ARM-type_fold"/>
</dbReference>
<name>A0AA88HDT3_ARTSF</name>
<dbReference type="GO" id="GO:0003676">
    <property type="term" value="F:nucleic acid binding"/>
    <property type="evidence" value="ECO:0007669"/>
    <property type="project" value="InterPro"/>
</dbReference>
<dbReference type="Proteomes" id="UP001187531">
    <property type="component" value="Unassembled WGS sequence"/>
</dbReference>
<dbReference type="GO" id="GO:0030307">
    <property type="term" value="P:positive regulation of cell growth"/>
    <property type="evidence" value="ECO:0007669"/>
    <property type="project" value="TreeGrafter"/>
</dbReference>
<dbReference type="PANTHER" id="PTHR12848">
    <property type="entry name" value="REGULATORY-ASSOCIATED PROTEIN OF MTOR"/>
    <property type="match status" value="1"/>
</dbReference>
<dbReference type="PANTHER" id="PTHR12848:SF16">
    <property type="entry name" value="REGULATORY-ASSOCIATED PROTEIN OF MTOR"/>
    <property type="match status" value="1"/>
</dbReference>
<organism evidence="2 3">
    <name type="scientific">Artemia franciscana</name>
    <name type="common">Brine shrimp</name>
    <name type="synonym">Artemia sanfranciscana</name>
    <dbReference type="NCBI Taxonomy" id="6661"/>
    <lineage>
        <taxon>Eukaryota</taxon>
        <taxon>Metazoa</taxon>
        <taxon>Ecdysozoa</taxon>
        <taxon>Arthropoda</taxon>
        <taxon>Crustacea</taxon>
        <taxon>Branchiopoda</taxon>
        <taxon>Anostraca</taxon>
        <taxon>Artemiidae</taxon>
        <taxon>Artemia</taxon>
    </lineage>
</organism>
<dbReference type="Gene3D" id="1.25.10.10">
    <property type="entry name" value="Leucine-rich Repeat Variant"/>
    <property type="match status" value="1"/>
</dbReference>
<evidence type="ECO:0000313" key="3">
    <source>
        <dbReference type="Proteomes" id="UP001187531"/>
    </source>
</evidence>
<dbReference type="GO" id="GO:0009267">
    <property type="term" value="P:cellular response to starvation"/>
    <property type="evidence" value="ECO:0007669"/>
    <property type="project" value="TreeGrafter"/>
</dbReference>
<dbReference type="GO" id="GO:0030674">
    <property type="term" value="F:protein-macromolecule adaptor activity"/>
    <property type="evidence" value="ECO:0007669"/>
    <property type="project" value="TreeGrafter"/>
</dbReference>
<dbReference type="GO" id="GO:0031931">
    <property type="term" value="C:TORC1 complex"/>
    <property type="evidence" value="ECO:0007669"/>
    <property type="project" value="InterPro"/>
</dbReference>
<protein>
    <recommendedName>
        <fullName evidence="4">ARM repeat-containing protein</fullName>
    </recommendedName>
</protein>
<sequence length="444" mass="49021">MASVFSDRLYVLFVNIMQRGATISAEAYCQTLRKLLTAIQNNRHGMLAKGMVLLHENARPPIAVGVGHAEGLESLMDSNNVRPRTIPWIGTEIKDEIVIIKTHQADLVRDGGHKYFLAALQDPTVPSDQRSLVAFVLARIVWNYSQGQEAALTGSLVSITLEQLQDSDPLLRQWAVIALGKSWENFESARWVGVRDSAHEKLFDLLLDPVPEVRAAALFAIGTFISSVSTRTDHANNIDHGVALKILGTVSQDANVVVRKELVAAFQWVVFAFESSFIQIVCQQIQEEEAAVSLSSLTIDSSSITPMKRSQIRDRVLSTATLGTSPDRLRLLSNGTEFRIPELQLTSSTSLQNLRRTASAHSLNSPSGYLANLQMPFTLSSSGIYHRLWAGLSNLEKDPHPEISNSVRTLCTYIRAKARDQMVSRDVIDASIVRSSSPVLRNPK</sequence>
<evidence type="ECO:0000256" key="1">
    <source>
        <dbReference type="ARBA" id="ARBA00022737"/>
    </source>
</evidence>
<dbReference type="GO" id="GO:0010506">
    <property type="term" value="P:regulation of autophagy"/>
    <property type="evidence" value="ECO:0007669"/>
    <property type="project" value="TreeGrafter"/>
</dbReference>
<dbReference type="GO" id="GO:0071230">
    <property type="term" value="P:cellular response to amino acid stimulus"/>
    <property type="evidence" value="ECO:0007669"/>
    <property type="project" value="TreeGrafter"/>
</dbReference>
<dbReference type="AlphaFoldDB" id="A0AA88HDT3"/>
<comment type="caution">
    <text evidence="2">The sequence shown here is derived from an EMBL/GenBank/DDBJ whole genome shotgun (WGS) entry which is preliminary data.</text>
</comment>